<proteinExistence type="predicted"/>
<dbReference type="SUPFAM" id="SSF53850">
    <property type="entry name" value="Periplasmic binding protein-like II"/>
    <property type="match status" value="1"/>
</dbReference>
<dbReference type="PANTHER" id="PTHR37945">
    <property type="entry name" value="EXTRACELLULAR TUNGSTATE BINDING PROTEIN"/>
    <property type="match status" value="1"/>
</dbReference>
<dbReference type="InterPro" id="IPR024370">
    <property type="entry name" value="PBP_domain"/>
</dbReference>
<evidence type="ECO:0000313" key="3">
    <source>
        <dbReference type="EMBL" id="GGF70144.1"/>
    </source>
</evidence>
<name>A0A917C3A5_9PROT</name>
<accession>A0A917C3A5</accession>
<reference evidence="3" key="2">
    <citation type="submission" date="2020-09" db="EMBL/GenBank/DDBJ databases">
        <authorList>
            <person name="Sun Q."/>
            <person name="Zhou Y."/>
        </authorList>
    </citation>
    <scope>NUCLEOTIDE SEQUENCE</scope>
    <source>
        <strain evidence="3">CGMCC 1.15254</strain>
    </source>
</reference>
<comment type="caution">
    <text evidence="3">The sequence shown here is derived from an EMBL/GenBank/DDBJ whole genome shotgun (WGS) entry which is preliminary data.</text>
</comment>
<keyword evidence="4" id="KW-1185">Reference proteome</keyword>
<dbReference type="AlphaFoldDB" id="A0A917C3A5"/>
<feature type="signal peptide" evidence="1">
    <location>
        <begin position="1"/>
        <end position="23"/>
    </location>
</feature>
<dbReference type="Proteomes" id="UP000632498">
    <property type="component" value="Unassembled WGS sequence"/>
</dbReference>
<dbReference type="Pfam" id="PF12849">
    <property type="entry name" value="PBP_like_2"/>
    <property type="match status" value="1"/>
</dbReference>
<dbReference type="Gene3D" id="3.40.190.10">
    <property type="entry name" value="Periplasmic binding protein-like II"/>
    <property type="match status" value="2"/>
</dbReference>
<gene>
    <name evidence="3" type="ORF">GCM10011332_25180</name>
</gene>
<evidence type="ECO:0000313" key="4">
    <source>
        <dbReference type="Proteomes" id="UP000632498"/>
    </source>
</evidence>
<organism evidence="3 4">
    <name type="scientific">Terasakiella brassicae</name>
    <dbReference type="NCBI Taxonomy" id="1634917"/>
    <lineage>
        <taxon>Bacteria</taxon>
        <taxon>Pseudomonadati</taxon>
        <taxon>Pseudomonadota</taxon>
        <taxon>Alphaproteobacteria</taxon>
        <taxon>Rhodospirillales</taxon>
        <taxon>Terasakiellaceae</taxon>
        <taxon>Terasakiella</taxon>
    </lineage>
</organism>
<sequence>MKKFSSFLVALTLLMGLSHIAQAVEQRFITVASTTSTANSGLFAYLLPKFTEETGIEVRVIAVGTGQAIRIARKGDADVLFVHHRPSEDKFVADGYGTKRYDVMYNDFIIVGPENDPAQIKNCTSPMQALLNIRQNKQVFVSRGDNSGTHKRELSIWKTTDITPDQLQGNWYRSTGSGMGAALNITAGMDGYTLSDRGTWLAFKNKRKLVILCEGGDALLNPYGVIAVNKNRFPHIKSQDSQIFIDWLVSDKGQKLIGSFKINGERLFTPNAQK</sequence>
<dbReference type="InterPro" id="IPR052738">
    <property type="entry name" value="ABC-Tungstate_binding"/>
</dbReference>
<dbReference type="PANTHER" id="PTHR37945:SF1">
    <property type="entry name" value="EXTRACELLULAR TUNGSTATE BINDING PROTEIN"/>
    <property type="match status" value="1"/>
</dbReference>
<dbReference type="EMBL" id="BMHV01000019">
    <property type="protein sequence ID" value="GGF70144.1"/>
    <property type="molecule type" value="Genomic_DNA"/>
</dbReference>
<protein>
    <submittedName>
        <fullName evidence="3">Tungsten ABC transporter substrate-binding protein</fullName>
    </submittedName>
</protein>
<keyword evidence="1" id="KW-0732">Signal</keyword>
<feature type="domain" description="PBP" evidence="2">
    <location>
        <begin position="30"/>
        <end position="252"/>
    </location>
</feature>
<evidence type="ECO:0000259" key="2">
    <source>
        <dbReference type="Pfam" id="PF12849"/>
    </source>
</evidence>
<reference evidence="3" key="1">
    <citation type="journal article" date="2014" name="Int. J. Syst. Evol. Microbiol.">
        <title>Complete genome sequence of Corynebacterium casei LMG S-19264T (=DSM 44701T), isolated from a smear-ripened cheese.</title>
        <authorList>
            <consortium name="US DOE Joint Genome Institute (JGI-PGF)"/>
            <person name="Walter F."/>
            <person name="Albersmeier A."/>
            <person name="Kalinowski J."/>
            <person name="Ruckert C."/>
        </authorList>
    </citation>
    <scope>NUCLEOTIDE SEQUENCE</scope>
    <source>
        <strain evidence="3">CGMCC 1.15254</strain>
    </source>
</reference>
<feature type="chain" id="PRO_5037828020" evidence="1">
    <location>
        <begin position="24"/>
        <end position="274"/>
    </location>
</feature>
<evidence type="ECO:0000256" key="1">
    <source>
        <dbReference type="SAM" id="SignalP"/>
    </source>
</evidence>